<dbReference type="KEGG" id="mhu:Mhun_3035"/>
<keyword evidence="1 2" id="KW-0597">Phosphoprotein</keyword>
<feature type="modified residue" description="4-aspartylphosphate" evidence="2">
    <location>
        <position position="53"/>
    </location>
</feature>
<organism evidence="4 5">
    <name type="scientific">Methanospirillum hungatei JF-1 (strain ATCC 27890 / DSM 864 / NBRC 100397 / JF-1)</name>
    <dbReference type="NCBI Taxonomy" id="323259"/>
    <lineage>
        <taxon>Archaea</taxon>
        <taxon>Methanobacteriati</taxon>
        <taxon>Methanobacteriota</taxon>
        <taxon>Stenosarchaea group</taxon>
        <taxon>Methanomicrobia</taxon>
        <taxon>Methanomicrobiales</taxon>
        <taxon>Methanospirillaceae</taxon>
        <taxon>Methanospirillum</taxon>
    </lineage>
</organism>
<dbReference type="AlphaFoldDB" id="Q2FSA1"/>
<feature type="domain" description="Response regulatory" evidence="3">
    <location>
        <begin position="3"/>
        <end position="118"/>
    </location>
</feature>
<dbReference type="HOGENOM" id="CLU_000445_69_15_2"/>
<dbReference type="Gene3D" id="3.40.50.2300">
    <property type="match status" value="1"/>
</dbReference>
<evidence type="ECO:0000256" key="2">
    <source>
        <dbReference type="PROSITE-ProRule" id="PRU00169"/>
    </source>
</evidence>
<dbReference type="GO" id="GO:0000160">
    <property type="term" value="P:phosphorelay signal transduction system"/>
    <property type="evidence" value="ECO:0007669"/>
    <property type="project" value="InterPro"/>
</dbReference>
<dbReference type="InterPro" id="IPR001789">
    <property type="entry name" value="Sig_transdc_resp-reg_receiver"/>
</dbReference>
<dbReference type="SUPFAM" id="SSF52172">
    <property type="entry name" value="CheY-like"/>
    <property type="match status" value="1"/>
</dbReference>
<accession>Q2FSA1</accession>
<dbReference type="OrthoDB" id="86314at2157"/>
<keyword evidence="5" id="KW-1185">Reference proteome</keyword>
<dbReference type="PROSITE" id="PS50110">
    <property type="entry name" value="RESPONSE_REGULATORY"/>
    <property type="match status" value="1"/>
</dbReference>
<dbReference type="EMBL" id="CP000254">
    <property type="protein sequence ID" value="ABD42722.1"/>
    <property type="molecule type" value="Genomic_DNA"/>
</dbReference>
<gene>
    <name evidence="4" type="ordered locus">Mhun_3035</name>
</gene>
<dbReference type="SMART" id="SM00448">
    <property type="entry name" value="REC"/>
    <property type="match status" value="1"/>
</dbReference>
<evidence type="ECO:0000259" key="3">
    <source>
        <dbReference type="PROSITE" id="PS50110"/>
    </source>
</evidence>
<evidence type="ECO:0000313" key="4">
    <source>
        <dbReference type="EMBL" id="ABD42722.1"/>
    </source>
</evidence>
<evidence type="ECO:0000256" key="1">
    <source>
        <dbReference type="ARBA" id="ARBA00022553"/>
    </source>
</evidence>
<dbReference type="EnsemblBacteria" id="ABD42722">
    <property type="protein sequence ID" value="ABD42722"/>
    <property type="gene ID" value="Mhun_3035"/>
</dbReference>
<reference evidence="5" key="1">
    <citation type="journal article" date="2016" name="Stand. Genomic Sci.">
        <title>Complete genome sequence of Methanospirillum hungatei type strain JF1.</title>
        <authorList>
            <person name="Gunsalus R.P."/>
            <person name="Cook L.E."/>
            <person name="Crable B."/>
            <person name="Rohlin L."/>
            <person name="McDonald E."/>
            <person name="Mouttaki H."/>
            <person name="Sieber J.R."/>
            <person name="Poweleit N."/>
            <person name="Zhou H."/>
            <person name="Lapidus A.L."/>
            <person name="Daligault H.E."/>
            <person name="Land M."/>
            <person name="Gilna P."/>
            <person name="Ivanova N."/>
            <person name="Kyrpides N."/>
            <person name="Culley D.E."/>
            <person name="McInerney M.J."/>
        </authorList>
    </citation>
    <scope>NUCLEOTIDE SEQUENCE [LARGE SCALE GENOMIC DNA]</scope>
    <source>
        <strain evidence="5">ATCC 27890 / DSM 864 / NBRC 100397 / JF-1</strain>
    </source>
</reference>
<proteinExistence type="predicted"/>
<dbReference type="Pfam" id="PF00072">
    <property type="entry name" value="Response_reg"/>
    <property type="match status" value="1"/>
</dbReference>
<dbReference type="Proteomes" id="UP000001941">
    <property type="component" value="Chromosome"/>
</dbReference>
<protein>
    <submittedName>
        <fullName evidence="4">Response regulator receiver domain protein (CheY-like)</fullName>
    </submittedName>
</protein>
<dbReference type="RefSeq" id="WP_011449973.1">
    <property type="nucleotide sequence ID" value="NC_007796.1"/>
</dbReference>
<evidence type="ECO:0000313" key="5">
    <source>
        <dbReference type="Proteomes" id="UP000001941"/>
    </source>
</evidence>
<name>Q2FSA1_METHJ</name>
<dbReference type="InParanoid" id="Q2FSA1"/>
<dbReference type="PANTHER" id="PTHR44591:SF3">
    <property type="entry name" value="RESPONSE REGULATORY DOMAIN-CONTAINING PROTEIN"/>
    <property type="match status" value="1"/>
</dbReference>
<dbReference type="InterPro" id="IPR011006">
    <property type="entry name" value="CheY-like_superfamily"/>
</dbReference>
<dbReference type="STRING" id="323259.Mhun_3035"/>
<dbReference type="InterPro" id="IPR050595">
    <property type="entry name" value="Bact_response_regulator"/>
</dbReference>
<dbReference type="GeneID" id="3922910"/>
<dbReference type="eggNOG" id="arCOG02391">
    <property type="taxonomic scope" value="Archaea"/>
</dbReference>
<sequence>MSGILVVDDKPAHRDQIAEILTNAGYLVTGKASSGAEAITMFHQMEPDLVTLDLIMPDMNGMDLLRIMKGTSPMVSFLICTSICHEMIADLAKRSGADALFHKPISDSSLLAAVSKILGAPHQEKEA</sequence>
<dbReference type="PANTHER" id="PTHR44591">
    <property type="entry name" value="STRESS RESPONSE REGULATOR PROTEIN 1"/>
    <property type="match status" value="1"/>
</dbReference>